<dbReference type="PROSITE" id="PS51257">
    <property type="entry name" value="PROKAR_LIPOPROTEIN"/>
    <property type="match status" value="1"/>
</dbReference>
<feature type="compositionally biased region" description="Low complexity" evidence="1">
    <location>
        <begin position="31"/>
        <end position="77"/>
    </location>
</feature>
<evidence type="ECO:0000313" key="4">
    <source>
        <dbReference type="Proteomes" id="UP000593998"/>
    </source>
</evidence>
<name>A0A7L9J320_9MICO</name>
<feature type="chain" id="PRO_5032546105" description="Ig-like domain-containing protein" evidence="2">
    <location>
        <begin position="25"/>
        <end position="255"/>
    </location>
</feature>
<keyword evidence="2" id="KW-0732">Signal</keyword>
<dbReference type="AlphaFoldDB" id="A0A7L9J320"/>
<dbReference type="EMBL" id="CP062789">
    <property type="protein sequence ID" value="QOK23958.1"/>
    <property type="molecule type" value="Genomic_DNA"/>
</dbReference>
<evidence type="ECO:0008006" key="5">
    <source>
        <dbReference type="Google" id="ProtNLM"/>
    </source>
</evidence>
<dbReference type="Proteomes" id="UP000593998">
    <property type="component" value="Chromosome"/>
</dbReference>
<sequence length="255" mass="26487">MYRTAITSGAAALLLVVSACGSGADSEDTPSVTETSRVSTTEGGESETSSTQAPSSSSSVPSSTPSSSTTASESETSGGDAAAPATQVVNVWVDDSWKVEEVDEDVCGGSAYQSQFSTQDDVYTCGATASSALACLDDEGGDTATCIANGQDRIAIHFPHEPIDPSEVTEREAEAIPLYVELADGTMCGVLAHDQAQHWDGMFSWYGCSDASELLTEEHIADTFDDAEESWTVQRSTGKGKPVETPVAKAVFAGK</sequence>
<reference evidence="3 4" key="1">
    <citation type="submission" date="2020-10" db="EMBL/GenBank/DDBJ databases">
        <title>Janibacter indicus TT2 genome sequence.</title>
        <authorList>
            <person name="Lee K."/>
            <person name="Ganzorig M."/>
        </authorList>
    </citation>
    <scope>NUCLEOTIDE SEQUENCE [LARGE SCALE GENOMIC DNA]</scope>
    <source>
        <strain evidence="3 4">TT2</strain>
    </source>
</reference>
<accession>A0A7L9J320</accession>
<proteinExistence type="predicted"/>
<dbReference type="RefSeq" id="WP_192911841.1">
    <property type="nucleotide sequence ID" value="NZ_CP062789.1"/>
</dbReference>
<feature type="signal peptide" evidence="2">
    <location>
        <begin position="1"/>
        <end position="24"/>
    </location>
</feature>
<protein>
    <recommendedName>
        <fullName evidence="5">Ig-like domain-containing protein</fullName>
    </recommendedName>
</protein>
<gene>
    <name evidence="3" type="ORF">IGS73_06170</name>
</gene>
<feature type="region of interest" description="Disordered" evidence="1">
    <location>
        <begin position="22"/>
        <end position="86"/>
    </location>
</feature>
<evidence type="ECO:0000256" key="2">
    <source>
        <dbReference type="SAM" id="SignalP"/>
    </source>
</evidence>
<organism evidence="3 4">
    <name type="scientific">Janibacter indicus</name>
    <dbReference type="NCBI Taxonomy" id="857417"/>
    <lineage>
        <taxon>Bacteria</taxon>
        <taxon>Bacillati</taxon>
        <taxon>Actinomycetota</taxon>
        <taxon>Actinomycetes</taxon>
        <taxon>Micrococcales</taxon>
        <taxon>Intrasporangiaceae</taxon>
        <taxon>Janibacter</taxon>
    </lineage>
</organism>
<evidence type="ECO:0000313" key="3">
    <source>
        <dbReference type="EMBL" id="QOK23958.1"/>
    </source>
</evidence>
<evidence type="ECO:0000256" key="1">
    <source>
        <dbReference type="SAM" id="MobiDB-lite"/>
    </source>
</evidence>